<keyword evidence="5" id="KW-1185">Reference proteome</keyword>
<organism evidence="4 5">
    <name type="scientific">Halobium salinum</name>
    <dbReference type="NCBI Taxonomy" id="1364940"/>
    <lineage>
        <taxon>Archaea</taxon>
        <taxon>Methanobacteriati</taxon>
        <taxon>Methanobacteriota</taxon>
        <taxon>Stenosarchaea group</taxon>
        <taxon>Halobacteria</taxon>
        <taxon>Halobacteriales</taxon>
        <taxon>Haloferacaceae</taxon>
        <taxon>Halobium</taxon>
    </lineage>
</organism>
<dbReference type="PROSITE" id="PS51371">
    <property type="entry name" value="CBS"/>
    <property type="match status" value="2"/>
</dbReference>
<name>A0ABD5PI91_9EURY</name>
<dbReference type="Proteomes" id="UP001595921">
    <property type="component" value="Unassembled WGS sequence"/>
</dbReference>
<dbReference type="EMBL" id="JBHSDS010000017">
    <property type="protein sequence ID" value="MFC4360617.1"/>
    <property type="molecule type" value="Genomic_DNA"/>
</dbReference>
<evidence type="ECO:0000256" key="1">
    <source>
        <dbReference type="ARBA" id="ARBA00023122"/>
    </source>
</evidence>
<feature type="domain" description="CBS" evidence="3">
    <location>
        <begin position="83"/>
        <end position="141"/>
    </location>
</feature>
<feature type="domain" description="CBS" evidence="3">
    <location>
        <begin position="18"/>
        <end position="74"/>
    </location>
</feature>
<protein>
    <submittedName>
        <fullName evidence="4">CBS domain-containing protein</fullName>
    </submittedName>
</protein>
<reference evidence="4 5" key="1">
    <citation type="journal article" date="2019" name="Int. J. Syst. Evol. Microbiol.">
        <title>The Global Catalogue of Microorganisms (GCM) 10K type strain sequencing project: providing services to taxonomists for standard genome sequencing and annotation.</title>
        <authorList>
            <consortium name="The Broad Institute Genomics Platform"/>
            <consortium name="The Broad Institute Genome Sequencing Center for Infectious Disease"/>
            <person name="Wu L."/>
            <person name="Ma J."/>
        </authorList>
    </citation>
    <scope>NUCLEOTIDE SEQUENCE [LARGE SCALE GENOMIC DNA]</scope>
    <source>
        <strain evidence="4 5">CGMCC 1.12553</strain>
    </source>
</reference>
<dbReference type="SUPFAM" id="SSF54631">
    <property type="entry name" value="CBS-domain pair"/>
    <property type="match status" value="1"/>
</dbReference>
<evidence type="ECO:0000313" key="4">
    <source>
        <dbReference type="EMBL" id="MFC4360617.1"/>
    </source>
</evidence>
<accession>A0ABD5PI91</accession>
<evidence type="ECO:0000313" key="5">
    <source>
        <dbReference type="Proteomes" id="UP001595921"/>
    </source>
</evidence>
<comment type="caution">
    <text evidence="4">The sequence shown here is derived from an EMBL/GenBank/DDBJ whole genome shotgun (WGS) entry which is preliminary data.</text>
</comment>
<gene>
    <name evidence="4" type="ORF">ACFO0N_21975</name>
</gene>
<dbReference type="InterPro" id="IPR046342">
    <property type="entry name" value="CBS_dom_sf"/>
</dbReference>
<proteinExistence type="predicted"/>
<keyword evidence="1 2" id="KW-0129">CBS domain</keyword>
<sequence length="150" mass="16010">MARRLSMEGTTMTVADLMRTEVVTASRESSVTEVATAMRDENVGSVVVVEDGAPIGLVTDRDVAVRIAADQLDPGEMTAEGVMTGDLVTVESDIGMFDLCATMGEEGVRRMPVVEDGRLVGIVTLDDLTRLLTDELGNLAEVIETESPSY</sequence>
<dbReference type="Gene3D" id="3.10.580.10">
    <property type="entry name" value="CBS-domain"/>
    <property type="match status" value="1"/>
</dbReference>
<dbReference type="AlphaFoldDB" id="A0ABD5PI91"/>
<dbReference type="InterPro" id="IPR000644">
    <property type="entry name" value="CBS_dom"/>
</dbReference>
<dbReference type="InterPro" id="IPR051257">
    <property type="entry name" value="Diverse_CBS-Domain"/>
</dbReference>
<dbReference type="PANTHER" id="PTHR43080">
    <property type="entry name" value="CBS DOMAIN-CONTAINING PROTEIN CBSX3, MITOCHONDRIAL"/>
    <property type="match status" value="1"/>
</dbReference>
<dbReference type="SMART" id="SM00116">
    <property type="entry name" value="CBS"/>
    <property type="match status" value="2"/>
</dbReference>
<dbReference type="CDD" id="cd17775">
    <property type="entry name" value="CBS_pair_bact_arch"/>
    <property type="match status" value="1"/>
</dbReference>
<dbReference type="PANTHER" id="PTHR43080:SF2">
    <property type="entry name" value="CBS DOMAIN-CONTAINING PROTEIN"/>
    <property type="match status" value="1"/>
</dbReference>
<evidence type="ECO:0000259" key="3">
    <source>
        <dbReference type="PROSITE" id="PS51371"/>
    </source>
</evidence>
<evidence type="ECO:0000256" key="2">
    <source>
        <dbReference type="PROSITE-ProRule" id="PRU00703"/>
    </source>
</evidence>
<dbReference type="Pfam" id="PF00571">
    <property type="entry name" value="CBS"/>
    <property type="match status" value="2"/>
</dbReference>
<dbReference type="RefSeq" id="WP_390208806.1">
    <property type="nucleotide sequence ID" value="NZ_JBHSDS010000017.1"/>
</dbReference>